<evidence type="ECO:0000313" key="5">
    <source>
        <dbReference type="Proteomes" id="UP001634393"/>
    </source>
</evidence>
<dbReference type="Proteomes" id="UP001634393">
    <property type="component" value="Unassembled WGS sequence"/>
</dbReference>
<gene>
    <name evidence="4" type="ORF">ACJIZ3_021457</name>
</gene>
<accession>A0ABD3SLL8</accession>
<dbReference type="PANTHER" id="PTHR34045:SF3">
    <property type="entry name" value="PROTEIN LAZY 4"/>
    <property type="match status" value="1"/>
</dbReference>
<name>A0ABD3SLL8_9LAMI</name>
<keyword evidence="1" id="KW-0341">Growth regulation</keyword>
<proteinExistence type="inferred from homology"/>
<dbReference type="PANTHER" id="PTHR34045">
    <property type="entry name" value="OS03G0406300 PROTEIN"/>
    <property type="match status" value="1"/>
</dbReference>
<reference evidence="4 5" key="1">
    <citation type="submission" date="2024-12" db="EMBL/GenBank/DDBJ databases">
        <title>The unique morphological basis and parallel evolutionary history of personate flowers in Penstemon.</title>
        <authorList>
            <person name="Depatie T.H."/>
            <person name="Wessinger C.A."/>
        </authorList>
    </citation>
    <scope>NUCLEOTIDE SEQUENCE [LARGE SCALE GENOMIC DNA]</scope>
    <source>
        <strain evidence="4">WTNN_2</strain>
        <tissue evidence="4">Leaf</tissue>
    </source>
</reference>
<dbReference type="AlphaFoldDB" id="A0ABD3SLL8"/>
<protein>
    <submittedName>
        <fullName evidence="4">Uncharacterized protein</fullName>
    </submittedName>
</protein>
<evidence type="ECO:0000313" key="4">
    <source>
        <dbReference type="EMBL" id="KAL3825428.1"/>
    </source>
</evidence>
<dbReference type="InterPro" id="IPR044683">
    <property type="entry name" value="LAZY"/>
</dbReference>
<sequence>MKIFSWMRNKLNGNENTLKLNQETMSHHMKQQEPCKEEFSNWPNALLSIGTFGINKNLQNSEKSSLPSRSENTNPEESEEVDKELRQLLINKDNLSIENLLDCLSKNVKNTDELVENKENRLQRTMSVVERAEKYITFDKKSNDIKKKSLSFLIKKAFLCSGGFEPNPMLRDSIPDYKLDKSRMEKILRAMLHKKIYPQRPNLNPKENSQKYLNMQENDSDDETSHTSSKWVKTDSEYIVLEI</sequence>
<dbReference type="GO" id="GO:0009630">
    <property type="term" value="P:gravitropism"/>
    <property type="evidence" value="ECO:0007669"/>
    <property type="project" value="UniProtKB-ARBA"/>
</dbReference>
<organism evidence="4 5">
    <name type="scientific">Penstemon smallii</name>
    <dbReference type="NCBI Taxonomy" id="265156"/>
    <lineage>
        <taxon>Eukaryota</taxon>
        <taxon>Viridiplantae</taxon>
        <taxon>Streptophyta</taxon>
        <taxon>Embryophyta</taxon>
        <taxon>Tracheophyta</taxon>
        <taxon>Spermatophyta</taxon>
        <taxon>Magnoliopsida</taxon>
        <taxon>eudicotyledons</taxon>
        <taxon>Gunneridae</taxon>
        <taxon>Pentapetalae</taxon>
        <taxon>asterids</taxon>
        <taxon>lamiids</taxon>
        <taxon>Lamiales</taxon>
        <taxon>Plantaginaceae</taxon>
        <taxon>Cheloneae</taxon>
        <taxon>Penstemon</taxon>
    </lineage>
</organism>
<comment type="similarity">
    <text evidence="2">Belongs to the LAZY family.</text>
</comment>
<feature type="compositionally biased region" description="Polar residues" evidence="3">
    <location>
        <begin position="58"/>
        <end position="73"/>
    </location>
</feature>
<dbReference type="EMBL" id="JBJXBP010000006">
    <property type="protein sequence ID" value="KAL3825428.1"/>
    <property type="molecule type" value="Genomic_DNA"/>
</dbReference>
<evidence type="ECO:0000256" key="3">
    <source>
        <dbReference type="SAM" id="MobiDB-lite"/>
    </source>
</evidence>
<feature type="region of interest" description="Disordered" evidence="3">
    <location>
        <begin position="58"/>
        <end position="82"/>
    </location>
</feature>
<evidence type="ECO:0000256" key="2">
    <source>
        <dbReference type="ARBA" id="ARBA00024198"/>
    </source>
</evidence>
<keyword evidence="5" id="KW-1185">Reference proteome</keyword>
<evidence type="ECO:0000256" key="1">
    <source>
        <dbReference type="ARBA" id="ARBA00022604"/>
    </source>
</evidence>
<comment type="caution">
    <text evidence="4">The sequence shown here is derived from an EMBL/GenBank/DDBJ whole genome shotgun (WGS) entry which is preliminary data.</text>
</comment>